<gene>
    <name evidence="1" type="ORF">NGRA_2543</name>
</gene>
<protein>
    <submittedName>
        <fullName evidence="1">Uncharacterized protein</fullName>
    </submittedName>
</protein>
<sequence>MSCLVDNVYLNNMELVNICFDQVKESFRELYRNEDVNSIRINGDERRIYFIMINGPTVRIFFCDNSRCLLEADIKEEWYDGPSEKSSGDLVKYILKKLKLLHSSSSLIEAYFMVKKKSSYQGYNSTVEEFNELIQNLTMIFDSLPSSVYKIKRFSGEVVKFIKEKTSEKVYKGGDLSWVNLNKEEMKLVTFVSDDFKKKLFSKLEETVKNYENEKFSELSRIYDIGSVSSKDEEGNLFMLFQASSHSEYLKEYEGEEELNLSSETSMINLFRFLANKKPFEGFLINKILVNEDCRLRISNSLKEIFKSLSSSFKNDHIREGDEPIDIYENIMILSKNVDFLRCYSVFFAMRQILDPCVVDLVSLSEVIMSKEEHKKISFWEKFRSERLFEMKEFWRTWLLAFLHYTETNEVLDESAIMRFNWDKNDFDILKEVCYEAAENHWHLSLNEYNQTFINMLVTLSCDEDKVDLSMFK</sequence>
<dbReference type="AlphaFoldDB" id="A0A9P6GWH1"/>
<name>A0A9P6GWH1_9MICR</name>
<evidence type="ECO:0000313" key="1">
    <source>
        <dbReference type="EMBL" id="KAF9761588.1"/>
    </source>
</evidence>
<accession>A0A9P6GWH1</accession>
<dbReference type="EMBL" id="SBJO01000300">
    <property type="protein sequence ID" value="KAF9761588.1"/>
    <property type="molecule type" value="Genomic_DNA"/>
</dbReference>
<comment type="caution">
    <text evidence="1">The sequence shown here is derived from an EMBL/GenBank/DDBJ whole genome shotgun (WGS) entry which is preliminary data.</text>
</comment>
<evidence type="ECO:0000313" key="2">
    <source>
        <dbReference type="Proteomes" id="UP000740883"/>
    </source>
</evidence>
<dbReference type="Proteomes" id="UP000740883">
    <property type="component" value="Unassembled WGS sequence"/>
</dbReference>
<organism evidence="1 2">
    <name type="scientific">Nosema granulosis</name>
    <dbReference type="NCBI Taxonomy" id="83296"/>
    <lineage>
        <taxon>Eukaryota</taxon>
        <taxon>Fungi</taxon>
        <taxon>Fungi incertae sedis</taxon>
        <taxon>Microsporidia</taxon>
        <taxon>Nosematidae</taxon>
        <taxon>Nosema</taxon>
    </lineage>
</organism>
<keyword evidence="2" id="KW-1185">Reference proteome</keyword>
<reference evidence="1 2" key="1">
    <citation type="journal article" date="2020" name="Genome Biol. Evol.">
        <title>Comparative genomics of strictly vertically transmitted, feminizing microsporidia endosymbionts of amphipod crustaceans.</title>
        <authorList>
            <person name="Cormier A."/>
            <person name="Chebbi M.A."/>
            <person name="Giraud I."/>
            <person name="Wattier R."/>
            <person name="Teixeira M."/>
            <person name="Gilbert C."/>
            <person name="Rigaud T."/>
            <person name="Cordaux R."/>
        </authorList>
    </citation>
    <scope>NUCLEOTIDE SEQUENCE [LARGE SCALE GENOMIC DNA]</scope>
    <source>
        <strain evidence="1 2">Ou3-Ou53</strain>
    </source>
</reference>
<proteinExistence type="predicted"/>